<dbReference type="GO" id="GO:0003697">
    <property type="term" value="F:single-stranded DNA binding"/>
    <property type="evidence" value="ECO:0007669"/>
    <property type="project" value="TreeGrafter"/>
</dbReference>
<sequence>MAESPTLELDSPTEQDVAPAEAHQQPPKPAKRDAFTELLAPKPKHPKHDDPSTSSKHIPPTSKRRAIGGPRDGLGVYITKPESFPSNVVVYYDDDFVVIHDMFPKATLHLLLLPRDPQKTRLHPFEAFEDAEFLAKVKKETQKLRKLAAGELRRIHGKYSAQDKERQDALNVEPPLEELPPGRNWEQEIMCGIHAHPSMNHLHVHVISVDRFSDRLKHRKHYNSFSTPFFVNIDDFPLAPDDVRRHPDEQGYLRRDFVCWRCGKQFGNKFAELKLHLKEEFEAWRKL</sequence>
<dbReference type="PANTHER" id="PTHR12486">
    <property type="entry name" value="APRATAXIN-RELATED"/>
    <property type="match status" value="1"/>
</dbReference>
<dbReference type="Gene3D" id="3.30.428.10">
    <property type="entry name" value="HIT-like"/>
    <property type="match status" value="1"/>
</dbReference>
<dbReference type="Pfam" id="PF01230">
    <property type="entry name" value="HIT"/>
    <property type="match status" value="1"/>
</dbReference>
<comment type="subcellular location">
    <subcellularLocation>
        <location evidence="2">Cytoplasm</location>
    </subcellularLocation>
    <subcellularLocation>
        <location evidence="1">Nucleus</location>
    </subcellularLocation>
</comment>
<dbReference type="GO" id="GO:0030983">
    <property type="term" value="F:mismatched DNA binding"/>
    <property type="evidence" value="ECO:0007669"/>
    <property type="project" value="TreeGrafter"/>
</dbReference>
<evidence type="ECO:0000256" key="9">
    <source>
        <dbReference type="ARBA" id="ARBA00022833"/>
    </source>
</evidence>
<evidence type="ECO:0000256" key="5">
    <source>
        <dbReference type="ARBA" id="ARBA00022490"/>
    </source>
</evidence>
<dbReference type="GO" id="GO:0046872">
    <property type="term" value="F:metal ion binding"/>
    <property type="evidence" value="ECO:0007669"/>
    <property type="project" value="UniProtKB-KW"/>
</dbReference>
<evidence type="ECO:0000256" key="15">
    <source>
        <dbReference type="ARBA" id="ARBA00044713"/>
    </source>
</evidence>
<dbReference type="GO" id="GO:1990165">
    <property type="term" value="F:single-strand break-containing DNA binding"/>
    <property type="evidence" value="ECO:0007669"/>
    <property type="project" value="TreeGrafter"/>
</dbReference>
<dbReference type="InterPro" id="IPR036265">
    <property type="entry name" value="HIT-like_sf"/>
</dbReference>
<comment type="catalytic activity">
    <reaction evidence="14">
        <text>a 5'-end adenosine-5'-diphospho-5'-2'-deoxyribonucleoside-DNA + H2O = a 5'-end 5'-phospho-2'-deoxyribonucleoside-DNA + AMP + 2 H(+)</text>
        <dbReference type="Rhea" id="RHEA:52128"/>
        <dbReference type="Rhea" id="RHEA-COMP:13180"/>
        <dbReference type="Rhea" id="RHEA-COMP:13181"/>
        <dbReference type="ChEBI" id="CHEBI:15377"/>
        <dbReference type="ChEBI" id="CHEBI:15378"/>
        <dbReference type="ChEBI" id="CHEBI:136412"/>
        <dbReference type="ChEBI" id="CHEBI:136413"/>
        <dbReference type="ChEBI" id="CHEBI:456215"/>
        <dbReference type="EC" id="3.6.1.71"/>
    </reaction>
</comment>
<evidence type="ECO:0000256" key="13">
    <source>
        <dbReference type="ARBA" id="ARBA00024601"/>
    </source>
</evidence>
<dbReference type="Proteomes" id="UP000068243">
    <property type="component" value="Unassembled WGS sequence"/>
</dbReference>
<keyword evidence="9" id="KW-0862">Zinc</keyword>
<evidence type="ECO:0000256" key="8">
    <source>
        <dbReference type="ARBA" id="ARBA00022801"/>
    </source>
</evidence>
<dbReference type="SUPFAM" id="SSF54197">
    <property type="entry name" value="HIT-like"/>
    <property type="match status" value="1"/>
</dbReference>
<keyword evidence="11" id="KW-0234">DNA repair</keyword>
<evidence type="ECO:0000256" key="10">
    <source>
        <dbReference type="ARBA" id="ARBA00023125"/>
    </source>
</evidence>
<evidence type="ECO:0000256" key="19">
    <source>
        <dbReference type="SAM" id="MobiDB-lite"/>
    </source>
</evidence>
<dbReference type="VEuPathDB" id="FungiDB:An15g06480"/>
<dbReference type="FunFam" id="3.30.428.10:FF:000017">
    <property type="entry name" value="Aprataxin-like protein"/>
    <property type="match status" value="1"/>
</dbReference>
<dbReference type="PANTHER" id="PTHR12486:SF4">
    <property type="entry name" value="APRATAXIN"/>
    <property type="match status" value="1"/>
</dbReference>
<keyword evidence="6" id="KW-0479">Metal-binding</keyword>
<name>A0A100IGP3_ASPNG</name>
<dbReference type="GO" id="GO:0005634">
    <property type="term" value="C:nucleus"/>
    <property type="evidence" value="ECO:0007669"/>
    <property type="project" value="UniProtKB-SubCell"/>
</dbReference>
<keyword evidence="5" id="KW-0963">Cytoplasm</keyword>
<keyword evidence="7" id="KW-0227">DNA damage</keyword>
<dbReference type="VEuPathDB" id="FungiDB:ASPNIDRAFT2_1183745"/>
<feature type="region of interest" description="Disordered" evidence="19">
    <location>
        <begin position="1"/>
        <end position="72"/>
    </location>
</feature>
<comment type="caution">
    <text evidence="22">The sequence shown here is derived from an EMBL/GenBank/DDBJ whole genome shotgun (WGS) entry which is preliminary data.</text>
</comment>
<evidence type="ECO:0000256" key="2">
    <source>
        <dbReference type="ARBA" id="ARBA00004496"/>
    </source>
</evidence>
<dbReference type="EC" id="3.6.1.72" evidence="3"/>
<comment type="function">
    <text evidence="16">DNA-binding protein involved in single-strand DNA break repair, double-strand DNA break repair and base excision repair. Resolves abortive DNA ligation intermediates formed either at base excision sites, or when DNA ligases attempt to repair non-ligatable breaks induced by reactive oxygen species. Catalyzes the release of adenylate groups covalently linked to 5'-phosphate termini, resulting in the production of 5'-phosphate termini that can be efficiently rejoined. Likewise, catalyzes the release of 3'-linked guanosine (DNAppG) and inosine (DNAppI) from DNA, but has higher specific activity with 5'-linked adenosine (AppDNA).</text>
</comment>
<evidence type="ECO:0000256" key="7">
    <source>
        <dbReference type="ARBA" id="ARBA00022763"/>
    </source>
</evidence>
<dbReference type="OrthoDB" id="3512845at2759"/>
<organism evidence="22 23">
    <name type="scientific">Aspergillus niger</name>
    <dbReference type="NCBI Taxonomy" id="5061"/>
    <lineage>
        <taxon>Eukaryota</taxon>
        <taxon>Fungi</taxon>
        <taxon>Dikarya</taxon>
        <taxon>Ascomycota</taxon>
        <taxon>Pezizomycotina</taxon>
        <taxon>Eurotiomycetes</taxon>
        <taxon>Eurotiomycetidae</taxon>
        <taxon>Eurotiales</taxon>
        <taxon>Aspergillaceae</taxon>
        <taxon>Aspergillus</taxon>
        <taxon>Aspergillus subgen. Circumdati</taxon>
    </lineage>
</organism>
<dbReference type="GO" id="GO:0005737">
    <property type="term" value="C:cytoplasm"/>
    <property type="evidence" value="ECO:0007669"/>
    <property type="project" value="UniProtKB-SubCell"/>
</dbReference>
<feature type="domain" description="HIT" evidence="20">
    <location>
        <begin position="88"/>
        <end position="209"/>
    </location>
</feature>
<dbReference type="GO" id="GO:0000012">
    <property type="term" value="P:single strand break repair"/>
    <property type="evidence" value="ECO:0007669"/>
    <property type="project" value="TreeGrafter"/>
</dbReference>
<evidence type="ECO:0000256" key="3">
    <source>
        <dbReference type="ARBA" id="ARBA00012495"/>
    </source>
</evidence>
<evidence type="ECO:0000256" key="12">
    <source>
        <dbReference type="ARBA" id="ARBA00023242"/>
    </source>
</evidence>
<proteinExistence type="predicted"/>
<dbReference type="VEuPathDB" id="FungiDB:M747DRAFT_330094"/>
<dbReference type="InterPro" id="IPR032566">
    <property type="entry name" value="Znf-C2HE"/>
</dbReference>
<feature type="domain" description="Aprataxin C2HE/C2H2/C2HC zinc finger" evidence="21">
    <location>
        <begin position="226"/>
        <end position="282"/>
    </location>
</feature>
<evidence type="ECO:0000256" key="1">
    <source>
        <dbReference type="ARBA" id="ARBA00004123"/>
    </source>
</evidence>
<dbReference type="GO" id="GO:0003725">
    <property type="term" value="F:double-stranded RNA binding"/>
    <property type="evidence" value="ECO:0007669"/>
    <property type="project" value="TreeGrafter"/>
</dbReference>
<dbReference type="OMA" id="IHDMFPK"/>
<evidence type="ECO:0000256" key="17">
    <source>
        <dbReference type="ARBA" id="ARBA00068941"/>
    </source>
</evidence>
<evidence type="ECO:0000256" key="16">
    <source>
        <dbReference type="ARBA" id="ARBA00059438"/>
    </source>
</evidence>
<reference evidence="23" key="1">
    <citation type="journal article" date="2016" name="Genome Announc.">
        <title>Draft genome sequence of Aspergillus niger strain An76.</title>
        <authorList>
            <person name="Gong W."/>
            <person name="Cheng Z."/>
            <person name="Zhang H."/>
            <person name="Liu L."/>
            <person name="Gao P."/>
            <person name="Wang L."/>
        </authorList>
    </citation>
    <scope>NUCLEOTIDE SEQUENCE [LARGE SCALE GENOMIC DNA]</scope>
    <source>
        <strain evidence="23">An76</strain>
    </source>
</reference>
<evidence type="ECO:0000259" key="21">
    <source>
        <dbReference type="Pfam" id="PF16278"/>
    </source>
</evidence>
<dbReference type="InterPro" id="IPR011146">
    <property type="entry name" value="HIT-like"/>
</dbReference>
<dbReference type="EMBL" id="BCMY01000005">
    <property type="protein sequence ID" value="GAQ40346.1"/>
    <property type="molecule type" value="Genomic_DNA"/>
</dbReference>
<keyword evidence="10" id="KW-0238">DNA-binding</keyword>
<evidence type="ECO:0000313" key="22">
    <source>
        <dbReference type="EMBL" id="GAQ40346.1"/>
    </source>
</evidence>
<evidence type="ECO:0000256" key="14">
    <source>
        <dbReference type="ARBA" id="ARBA00044639"/>
    </source>
</evidence>
<evidence type="ECO:0000256" key="6">
    <source>
        <dbReference type="ARBA" id="ARBA00022723"/>
    </source>
</evidence>
<gene>
    <name evidence="22" type="ORF">ABL_03567</name>
</gene>
<evidence type="ECO:0000259" key="20">
    <source>
        <dbReference type="Pfam" id="PF01230"/>
    </source>
</evidence>
<dbReference type="VEuPathDB" id="FungiDB:ATCC64974_27760"/>
<comment type="catalytic activity">
    <reaction evidence="15">
        <text>a 5'-end adenosine-5'-diphospho-5'-ribonucleoside-2'-deoxyribonucleotide-DNA + H2O = a 5'-end 5'-phospho-ribonucleoside-2'-deoxyribonucleotide-DNA + AMP + 2 H(+)</text>
        <dbReference type="Rhea" id="RHEA:52132"/>
        <dbReference type="Rhea" id="RHEA-COMP:13182"/>
        <dbReference type="Rhea" id="RHEA-COMP:13183"/>
        <dbReference type="ChEBI" id="CHEBI:15377"/>
        <dbReference type="ChEBI" id="CHEBI:15378"/>
        <dbReference type="ChEBI" id="CHEBI:136414"/>
        <dbReference type="ChEBI" id="CHEBI:136415"/>
        <dbReference type="ChEBI" id="CHEBI:456215"/>
        <dbReference type="EC" id="3.6.1.71"/>
    </reaction>
</comment>
<dbReference type="GO" id="GO:0033699">
    <property type="term" value="F:DNA 5'-adenosine monophosphate hydrolase activity"/>
    <property type="evidence" value="ECO:0007669"/>
    <property type="project" value="UniProtKB-EC"/>
</dbReference>
<accession>A0A100IGP3</accession>
<dbReference type="GO" id="GO:0120108">
    <property type="term" value="F:DNA-3'-diphospho-5'-guanosine diphosphatase activity"/>
    <property type="evidence" value="ECO:0007669"/>
    <property type="project" value="UniProtKB-EC"/>
</dbReference>
<evidence type="ECO:0000256" key="18">
    <source>
        <dbReference type="ARBA" id="ARBA00076243"/>
    </source>
</evidence>
<comment type="catalytic activity">
    <reaction evidence="13">
        <text>a 3'-end 2'-deoxyribonucleotide-3'-diphospho-5'-guanosine-DNA + H2O = a 3'-end 2'-deoxyribonucleotide 3'-phosphate-DNA + GMP + 2 H(+)</text>
        <dbReference type="Rhea" id="RHEA:52140"/>
        <dbReference type="Rhea" id="RHEA-COMP:13186"/>
        <dbReference type="Rhea" id="RHEA-COMP:13187"/>
        <dbReference type="ChEBI" id="CHEBI:15377"/>
        <dbReference type="ChEBI" id="CHEBI:15378"/>
        <dbReference type="ChEBI" id="CHEBI:58115"/>
        <dbReference type="ChEBI" id="CHEBI:136419"/>
        <dbReference type="ChEBI" id="CHEBI:136420"/>
        <dbReference type="EC" id="3.6.1.72"/>
    </reaction>
</comment>
<dbReference type="PaxDb" id="5061-CADANGAP00012093"/>
<dbReference type="Pfam" id="PF16278">
    <property type="entry name" value="zf-C2HE"/>
    <property type="match status" value="1"/>
</dbReference>
<evidence type="ECO:0000256" key="11">
    <source>
        <dbReference type="ARBA" id="ARBA00023204"/>
    </source>
</evidence>
<keyword evidence="8" id="KW-0378">Hydrolase</keyword>
<evidence type="ECO:0000256" key="4">
    <source>
        <dbReference type="ARBA" id="ARBA00012496"/>
    </source>
</evidence>
<evidence type="ECO:0000313" key="23">
    <source>
        <dbReference type="Proteomes" id="UP000068243"/>
    </source>
</evidence>
<keyword evidence="12" id="KW-0539">Nucleus</keyword>
<dbReference type="EC" id="3.6.1.71" evidence="4"/>
<protein>
    <recommendedName>
        <fullName evidence="17">Aprataxin-like protein</fullName>
        <ecNumber evidence="4">3.6.1.71</ecNumber>
        <ecNumber evidence="3">3.6.1.72</ecNumber>
    </recommendedName>
    <alternativeName>
        <fullName evidence="18">Hit family protein 3</fullName>
    </alternativeName>
</protein>
<dbReference type="AlphaFoldDB" id="A0A100IGP3"/>